<dbReference type="Pfam" id="PF25885">
    <property type="entry name" value="HH_EMRA"/>
    <property type="match status" value="1"/>
</dbReference>
<dbReference type="GO" id="GO:0005886">
    <property type="term" value="C:plasma membrane"/>
    <property type="evidence" value="ECO:0007669"/>
    <property type="project" value="UniProtKB-SubCell"/>
</dbReference>
<evidence type="ECO:0000256" key="8">
    <source>
        <dbReference type="ARBA" id="ARBA00023136"/>
    </source>
</evidence>
<sequence>MSDAQTTTAPTARGADTPPSRRRAMLLILASAFMLAGLIWLVLWYFVFSLRVTTDDAYVHGNQVNVAAAVPGTIVAVLADDTQLVRAGQPLFKLDPTDAELNLASARHALQQAVRGVAAQFAQVAQAQAEIAARQAQLAQAEDTLRRSAPLLKQRAVAAEQVTRLRNAVIAARAALHAAVQQERAARAAVQGADIARNPGVLRARDAFRAAWINLQRHVVLAPVTGYVAQRTAQLGQRIQPGQPLMQVIPLSHLWVDANFKETQLADMRIGQPVTLTSDLYGSGVVFHGAVVGLGAGTGSVFALLPPQNASGNWIKVVQRLPVRISIDASDLAKHPLRLGLSMDVDVDIRDRKGQVLAQQPSSQPAAITTVYAHELTGADAAATGIIQAAAAAATGNTREP</sequence>
<evidence type="ECO:0000313" key="12">
    <source>
        <dbReference type="Proteomes" id="UP000307749"/>
    </source>
</evidence>
<organism evidence="11 12">
    <name type="scientific">Metallibacterium scheffleri</name>
    <dbReference type="NCBI Taxonomy" id="993689"/>
    <lineage>
        <taxon>Bacteria</taxon>
        <taxon>Pseudomonadati</taxon>
        <taxon>Pseudomonadota</taxon>
        <taxon>Gammaproteobacteria</taxon>
        <taxon>Lysobacterales</taxon>
        <taxon>Rhodanobacteraceae</taxon>
        <taxon>Metallibacterium</taxon>
    </lineage>
</organism>
<evidence type="ECO:0000256" key="9">
    <source>
        <dbReference type="SAM" id="Phobius"/>
    </source>
</evidence>
<evidence type="ECO:0000256" key="3">
    <source>
        <dbReference type="ARBA" id="ARBA00022448"/>
    </source>
</evidence>
<dbReference type="Proteomes" id="UP000307749">
    <property type="component" value="Unassembled WGS sequence"/>
</dbReference>
<dbReference type="FunFam" id="2.40.30.170:FF:000003">
    <property type="entry name" value="Multidrug resistance protein A"/>
    <property type="match status" value="1"/>
</dbReference>
<keyword evidence="8 9" id="KW-0472">Membrane</keyword>
<evidence type="ECO:0000259" key="10">
    <source>
        <dbReference type="Pfam" id="PF25885"/>
    </source>
</evidence>
<dbReference type="EMBL" id="MWQO01000054">
    <property type="protein sequence ID" value="THD07901.1"/>
    <property type="molecule type" value="Genomic_DNA"/>
</dbReference>
<comment type="subcellular location">
    <subcellularLocation>
        <location evidence="1">Cell inner membrane</location>
        <topology evidence="1">Single-pass membrane protein</topology>
        <orientation evidence="1">Periplasmic side</orientation>
    </subcellularLocation>
</comment>
<keyword evidence="5" id="KW-0997">Cell inner membrane</keyword>
<evidence type="ECO:0000313" key="11">
    <source>
        <dbReference type="EMBL" id="THD07901.1"/>
    </source>
</evidence>
<dbReference type="RefSeq" id="WP_081128805.1">
    <property type="nucleotide sequence ID" value="NZ_DAHXOC010000006.1"/>
</dbReference>
<keyword evidence="4" id="KW-1003">Cell membrane</keyword>
<dbReference type="GO" id="GO:0046677">
    <property type="term" value="P:response to antibiotic"/>
    <property type="evidence" value="ECO:0007669"/>
    <property type="project" value="UniProtKB-ARBA"/>
</dbReference>
<name>A0A4V3USS7_9GAMM</name>
<dbReference type="Gene3D" id="2.40.30.170">
    <property type="match status" value="1"/>
</dbReference>
<dbReference type="OrthoDB" id="9811754at2"/>
<evidence type="ECO:0000256" key="4">
    <source>
        <dbReference type="ARBA" id="ARBA00022475"/>
    </source>
</evidence>
<evidence type="ECO:0000256" key="1">
    <source>
        <dbReference type="ARBA" id="ARBA00004383"/>
    </source>
</evidence>
<comment type="caution">
    <text evidence="11">The sequence shown here is derived from an EMBL/GenBank/DDBJ whole genome shotgun (WGS) entry which is preliminary data.</text>
</comment>
<evidence type="ECO:0000256" key="2">
    <source>
        <dbReference type="ARBA" id="ARBA00009477"/>
    </source>
</evidence>
<evidence type="ECO:0000256" key="6">
    <source>
        <dbReference type="ARBA" id="ARBA00022692"/>
    </source>
</evidence>
<dbReference type="PANTHER" id="PTHR30386:SF19">
    <property type="entry name" value="MULTIDRUG EXPORT PROTEIN EMRA-RELATED"/>
    <property type="match status" value="1"/>
</dbReference>
<dbReference type="GO" id="GO:1990961">
    <property type="term" value="P:xenobiotic detoxification by transmembrane export across the plasma membrane"/>
    <property type="evidence" value="ECO:0007669"/>
    <property type="project" value="UniProtKB-ARBA"/>
</dbReference>
<dbReference type="PANTHER" id="PTHR30386">
    <property type="entry name" value="MEMBRANE FUSION SUBUNIT OF EMRAB-TOLC MULTIDRUG EFFLUX PUMP"/>
    <property type="match status" value="1"/>
</dbReference>
<feature type="domain" description="Multidrug export protein EmrA/FarA alpha-helical hairpin" evidence="10">
    <location>
        <begin position="97"/>
        <end position="217"/>
    </location>
</feature>
<gene>
    <name evidence="11" type="ORF">B1806_14255</name>
</gene>
<dbReference type="Gene3D" id="2.40.50.100">
    <property type="match status" value="1"/>
</dbReference>
<proteinExistence type="inferred from homology"/>
<dbReference type="SUPFAM" id="SSF111369">
    <property type="entry name" value="HlyD-like secretion proteins"/>
    <property type="match status" value="2"/>
</dbReference>
<feature type="transmembrane region" description="Helical" evidence="9">
    <location>
        <begin position="26"/>
        <end position="47"/>
    </location>
</feature>
<keyword evidence="12" id="KW-1185">Reference proteome</keyword>
<accession>A0A4V3USS7</accession>
<keyword evidence="6 9" id="KW-0812">Transmembrane</keyword>
<comment type="similarity">
    <text evidence="2">Belongs to the membrane fusion protein (MFP) (TC 8.A.1) family.</text>
</comment>
<reference evidence="11 12" key="1">
    <citation type="submission" date="2017-02" db="EMBL/GenBank/DDBJ databases">
        <title>Whole genome sequencing of Metallibacterium scheffleri DSM 24874 (T).</title>
        <authorList>
            <person name="Kumar S."/>
            <person name="Patil P."/>
            <person name="Patil P.B."/>
        </authorList>
    </citation>
    <scope>NUCLEOTIDE SEQUENCE [LARGE SCALE GENOMIC DNA]</scope>
    <source>
        <strain evidence="11 12">DSM 24874</strain>
    </source>
</reference>
<keyword evidence="3" id="KW-0813">Transport</keyword>
<dbReference type="STRING" id="993689.GCA_002077135_02863"/>
<evidence type="ECO:0000256" key="5">
    <source>
        <dbReference type="ARBA" id="ARBA00022519"/>
    </source>
</evidence>
<evidence type="ECO:0000256" key="7">
    <source>
        <dbReference type="ARBA" id="ARBA00022989"/>
    </source>
</evidence>
<dbReference type="GO" id="GO:0015721">
    <property type="term" value="P:bile acid and bile salt transport"/>
    <property type="evidence" value="ECO:0007669"/>
    <property type="project" value="UniProtKB-ARBA"/>
</dbReference>
<protein>
    <submittedName>
        <fullName evidence="11">EmrA/EmrK family multidrug efflux transporter periplasmic adaptor subunit</fullName>
    </submittedName>
</protein>
<dbReference type="InterPro" id="IPR050739">
    <property type="entry name" value="MFP"/>
</dbReference>
<dbReference type="InterPro" id="IPR058633">
    <property type="entry name" value="EmrA/FarA_HH"/>
</dbReference>
<keyword evidence="7 9" id="KW-1133">Transmembrane helix</keyword>
<dbReference type="AlphaFoldDB" id="A0A4V3USS7"/>